<sequence>MIGIVLRMMAFFNRRENGISNGRQMVEEVMRVECVYPTEMSDEIPIFRENLDGGHRQLRKMEKQIYFSRLEEGSGGKEEEESEEEERREKWGRGKGRKKTNWRKMRKREEKGKKEKKEEEGQKGMGKRKRKKGRQKRDDLRMKGRVK</sequence>
<comment type="caution">
    <text evidence="2">The sequence shown here is derived from an EMBL/GenBank/DDBJ whole genome shotgun (WGS) entry which is preliminary data.</text>
</comment>
<keyword evidence="3" id="KW-1185">Reference proteome</keyword>
<feature type="compositionally biased region" description="Basic residues" evidence="1">
    <location>
        <begin position="125"/>
        <end position="135"/>
    </location>
</feature>
<protein>
    <submittedName>
        <fullName evidence="2">Uncharacterized protein</fullName>
    </submittedName>
</protein>
<feature type="compositionally biased region" description="Basic and acidic residues" evidence="1">
    <location>
        <begin position="66"/>
        <end position="77"/>
    </location>
</feature>
<feature type="compositionally biased region" description="Basic and acidic residues" evidence="1">
    <location>
        <begin position="136"/>
        <end position="147"/>
    </location>
</feature>
<organism evidence="2 3">
    <name type="scientific">Heterodera trifolii</name>
    <dbReference type="NCBI Taxonomy" id="157864"/>
    <lineage>
        <taxon>Eukaryota</taxon>
        <taxon>Metazoa</taxon>
        <taxon>Ecdysozoa</taxon>
        <taxon>Nematoda</taxon>
        <taxon>Chromadorea</taxon>
        <taxon>Rhabditida</taxon>
        <taxon>Tylenchina</taxon>
        <taxon>Tylenchomorpha</taxon>
        <taxon>Tylenchoidea</taxon>
        <taxon>Heteroderidae</taxon>
        <taxon>Heteroderinae</taxon>
        <taxon>Heterodera</taxon>
    </lineage>
</organism>
<feature type="region of interest" description="Disordered" evidence="1">
    <location>
        <begin position="66"/>
        <end position="147"/>
    </location>
</feature>
<reference evidence="2 3" key="1">
    <citation type="submission" date="2024-10" db="EMBL/GenBank/DDBJ databases">
        <authorList>
            <person name="Kim D."/>
        </authorList>
    </citation>
    <scope>NUCLEOTIDE SEQUENCE [LARGE SCALE GENOMIC DNA]</scope>
    <source>
        <strain evidence="2">BH-2024</strain>
    </source>
</reference>
<evidence type="ECO:0000313" key="2">
    <source>
        <dbReference type="EMBL" id="KAL3084861.1"/>
    </source>
</evidence>
<proteinExistence type="predicted"/>
<accession>A0ABD2IZV5</accession>
<dbReference type="AlphaFoldDB" id="A0ABD2IZV5"/>
<feature type="compositionally biased region" description="Basic and acidic residues" evidence="1">
    <location>
        <begin position="107"/>
        <end position="122"/>
    </location>
</feature>
<feature type="compositionally biased region" description="Basic residues" evidence="1">
    <location>
        <begin position="93"/>
        <end position="106"/>
    </location>
</feature>
<evidence type="ECO:0000256" key="1">
    <source>
        <dbReference type="SAM" id="MobiDB-lite"/>
    </source>
</evidence>
<dbReference type="Proteomes" id="UP001620626">
    <property type="component" value="Unassembled WGS sequence"/>
</dbReference>
<evidence type="ECO:0000313" key="3">
    <source>
        <dbReference type="Proteomes" id="UP001620626"/>
    </source>
</evidence>
<dbReference type="EMBL" id="JBICBT010001069">
    <property type="protein sequence ID" value="KAL3084861.1"/>
    <property type="molecule type" value="Genomic_DNA"/>
</dbReference>
<name>A0ABD2IZV5_9BILA</name>
<gene>
    <name evidence="2" type="ORF">niasHT_032445</name>
</gene>